<name>A0A2D0AII5_9FLAO</name>
<evidence type="ECO:0000313" key="1">
    <source>
        <dbReference type="EMBL" id="OWP84329.1"/>
    </source>
</evidence>
<dbReference type="Proteomes" id="UP000197768">
    <property type="component" value="Unassembled WGS sequence"/>
</dbReference>
<dbReference type="AlphaFoldDB" id="A0A2D0AII5"/>
<proteinExistence type="predicted"/>
<gene>
    <name evidence="1" type="ORF">BWK59_05765</name>
</gene>
<accession>A0A2D0AII5</accession>
<organism evidence="1 2">
    <name type="scientific">Flavobacterium davisii</name>
    <dbReference type="NCBI Taxonomy" id="2906077"/>
    <lineage>
        <taxon>Bacteria</taxon>
        <taxon>Pseudomonadati</taxon>
        <taxon>Bacteroidota</taxon>
        <taxon>Flavobacteriia</taxon>
        <taxon>Flavobacteriales</taxon>
        <taxon>Flavobacteriaceae</taxon>
        <taxon>Flavobacterium</taxon>
    </lineage>
</organism>
<sequence>MSDDVQQYYEKEVEVTISRRPKKVEKQLHGFIKWKEIHKDQSTGNPIEIERNMIVRVNGEWV</sequence>
<evidence type="ECO:0000313" key="2">
    <source>
        <dbReference type="Proteomes" id="UP000197768"/>
    </source>
</evidence>
<protein>
    <submittedName>
        <fullName evidence="1">Uncharacterized protein</fullName>
    </submittedName>
</protein>
<comment type="caution">
    <text evidence="1">The sequence shown here is derived from an EMBL/GenBank/DDBJ whole genome shotgun (WGS) entry which is preliminary data.</text>
</comment>
<dbReference type="EMBL" id="MTCZ01000041">
    <property type="protein sequence ID" value="OWP84329.1"/>
    <property type="molecule type" value="Genomic_DNA"/>
</dbReference>
<dbReference type="RefSeq" id="WP_088391930.1">
    <property type="nucleotide sequence ID" value="NZ_MTCZ01000041.1"/>
</dbReference>
<reference evidence="1 2" key="1">
    <citation type="journal article" date="2017" name="Infect. Genet. Evol.">
        <title>Comparative genome analysis of fish pathogen Flavobacterium columnare reveals extensive sequence diversity within the species.</title>
        <authorList>
            <person name="Kayansamruaj P."/>
            <person name="Dong H.T."/>
            <person name="Hirono I."/>
            <person name="Kondo H."/>
            <person name="Senapin S."/>
            <person name="Rodkhum C."/>
        </authorList>
    </citation>
    <scope>NUCLEOTIDE SEQUENCE [LARGE SCALE GENOMIC DNA]</scope>
    <source>
        <strain evidence="1 2">1215</strain>
    </source>
</reference>